<keyword evidence="4" id="KW-0238">DNA-binding</keyword>
<evidence type="ECO:0000256" key="7">
    <source>
        <dbReference type="PROSITE-ProRule" id="PRU00042"/>
    </source>
</evidence>
<keyword evidence="12" id="KW-1185">Reference proteome</keyword>
<dbReference type="Gene3D" id="4.10.240.10">
    <property type="entry name" value="Zn(2)-C6 fungal-type DNA-binding domain"/>
    <property type="match status" value="1"/>
</dbReference>
<dbReference type="GO" id="GO:0008270">
    <property type="term" value="F:zinc ion binding"/>
    <property type="evidence" value="ECO:0007669"/>
    <property type="project" value="UniProtKB-KW"/>
</dbReference>
<feature type="domain" description="Zn(2)-C6 fungal-type" evidence="9">
    <location>
        <begin position="81"/>
        <end position="110"/>
    </location>
</feature>
<keyword evidence="2" id="KW-0862">Zinc</keyword>
<dbReference type="AlphaFoldDB" id="A0A5N5X994"/>
<evidence type="ECO:0000256" key="6">
    <source>
        <dbReference type="ARBA" id="ARBA00023242"/>
    </source>
</evidence>
<dbReference type="SUPFAM" id="SSF57667">
    <property type="entry name" value="beta-beta-alpha zinc fingers"/>
    <property type="match status" value="1"/>
</dbReference>
<dbReference type="CDD" id="cd12148">
    <property type="entry name" value="fungal_TF_MHR"/>
    <property type="match status" value="1"/>
</dbReference>
<dbReference type="OrthoDB" id="10261408at2759"/>
<evidence type="ECO:0000313" key="11">
    <source>
        <dbReference type="EMBL" id="KAB8077313.1"/>
    </source>
</evidence>
<dbReference type="PROSITE" id="PS00463">
    <property type="entry name" value="ZN2_CY6_FUNGAL_1"/>
    <property type="match status" value="1"/>
</dbReference>
<dbReference type="SUPFAM" id="SSF57701">
    <property type="entry name" value="Zn2/Cys6 DNA-binding domain"/>
    <property type="match status" value="1"/>
</dbReference>
<dbReference type="SMART" id="SM00066">
    <property type="entry name" value="GAL4"/>
    <property type="match status" value="1"/>
</dbReference>
<dbReference type="GO" id="GO:0009893">
    <property type="term" value="P:positive regulation of metabolic process"/>
    <property type="evidence" value="ECO:0007669"/>
    <property type="project" value="UniProtKB-ARBA"/>
</dbReference>
<keyword evidence="7" id="KW-0863">Zinc-finger</keyword>
<reference evidence="11 12" key="1">
    <citation type="submission" date="2019-04" db="EMBL/GenBank/DDBJ databases">
        <title>Friends and foes A comparative genomics study of 23 Aspergillus species from section Flavi.</title>
        <authorList>
            <consortium name="DOE Joint Genome Institute"/>
            <person name="Kjaerbolling I."/>
            <person name="Vesth T."/>
            <person name="Frisvad J.C."/>
            <person name="Nybo J.L."/>
            <person name="Theobald S."/>
            <person name="Kildgaard S."/>
            <person name="Isbrandt T."/>
            <person name="Kuo A."/>
            <person name="Sato A."/>
            <person name="Lyhne E.K."/>
            <person name="Kogle M.E."/>
            <person name="Wiebenga A."/>
            <person name="Kun R.S."/>
            <person name="Lubbers R.J."/>
            <person name="Makela M.R."/>
            <person name="Barry K."/>
            <person name="Chovatia M."/>
            <person name="Clum A."/>
            <person name="Daum C."/>
            <person name="Haridas S."/>
            <person name="He G."/>
            <person name="LaButti K."/>
            <person name="Lipzen A."/>
            <person name="Mondo S."/>
            <person name="Riley R."/>
            <person name="Salamov A."/>
            <person name="Simmons B.A."/>
            <person name="Magnuson J.K."/>
            <person name="Henrissat B."/>
            <person name="Mortensen U.H."/>
            <person name="Larsen T.O."/>
            <person name="Devries R.P."/>
            <person name="Grigoriev I.V."/>
            <person name="Machida M."/>
            <person name="Baker S.E."/>
            <person name="Andersen M.R."/>
        </authorList>
    </citation>
    <scope>NUCLEOTIDE SEQUENCE [LARGE SCALE GENOMIC DNA]</scope>
    <source>
        <strain evidence="11 12">CBS 151.66</strain>
    </source>
</reference>
<dbReference type="EMBL" id="ML732170">
    <property type="protein sequence ID" value="KAB8077313.1"/>
    <property type="molecule type" value="Genomic_DNA"/>
</dbReference>
<dbReference type="InterPro" id="IPR036864">
    <property type="entry name" value="Zn2-C6_fun-type_DNA-bd_sf"/>
</dbReference>
<dbReference type="Pfam" id="PF04082">
    <property type="entry name" value="Fungal_trans"/>
    <property type="match status" value="1"/>
</dbReference>
<evidence type="ECO:0000259" key="10">
    <source>
        <dbReference type="PROSITE" id="PS50157"/>
    </source>
</evidence>
<dbReference type="InterPro" id="IPR001138">
    <property type="entry name" value="Zn2Cys6_DnaBD"/>
</dbReference>
<name>A0A5N5X994_9EURO</name>
<dbReference type="PROSITE" id="PS50048">
    <property type="entry name" value="ZN2_CY6_FUNGAL_2"/>
    <property type="match status" value="1"/>
</dbReference>
<keyword evidence="3" id="KW-0805">Transcription regulation</keyword>
<feature type="domain" description="C2H2-type" evidence="10">
    <location>
        <begin position="15"/>
        <end position="44"/>
    </location>
</feature>
<dbReference type="Gene3D" id="3.30.160.60">
    <property type="entry name" value="Classic Zinc Finger"/>
    <property type="match status" value="2"/>
</dbReference>
<dbReference type="CDD" id="cd00067">
    <property type="entry name" value="GAL4"/>
    <property type="match status" value="1"/>
</dbReference>
<dbReference type="Pfam" id="PF00172">
    <property type="entry name" value="Zn_clus"/>
    <property type="match status" value="1"/>
</dbReference>
<evidence type="ECO:0000256" key="4">
    <source>
        <dbReference type="ARBA" id="ARBA00023125"/>
    </source>
</evidence>
<dbReference type="InterPro" id="IPR007219">
    <property type="entry name" value="XnlR_reg_dom"/>
</dbReference>
<dbReference type="PANTHER" id="PTHR47660">
    <property type="entry name" value="TRANSCRIPTION FACTOR WITH C2H2 AND ZN(2)-CYS(6) DNA BINDING DOMAIN (EUROFUNG)-RELATED-RELATED"/>
    <property type="match status" value="1"/>
</dbReference>
<evidence type="ECO:0000313" key="12">
    <source>
        <dbReference type="Proteomes" id="UP000326565"/>
    </source>
</evidence>
<feature type="compositionally biased region" description="Basic and acidic residues" evidence="8">
    <location>
        <begin position="117"/>
        <end position="127"/>
    </location>
</feature>
<evidence type="ECO:0000256" key="5">
    <source>
        <dbReference type="ARBA" id="ARBA00023163"/>
    </source>
</evidence>
<accession>A0A5N5X994</accession>
<evidence type="ECO:0000256" key="3">
    <source>
        <dbReference type="ARBA" id="ARBA00023015"/>
    </source>
</evidence>
<keyword evidence="6" id="KW-0539">Nucleus</keyword>
<proteinExistence type="predicted"/>
<protein>
    <recommendedName>
        <fullName evidence="13">C2H2 type zinc finger domain protein</fullName>
    </recommendedName>
</protein>
<dbReference type="PROSITE" id="PS00028">
    <property type="entry name" value="ZINC_FINGER_C2H2_1"/>
    <property type="match status" value="2"/>
</dbReference>
<evidence type="ECO:0000256" key="2">
    <source>
        <dbReference type="ARBA" id="ARBA00022833"/>
    </source>
</evidence>
<keyword evidence="1" id="KW-0479">Metal-binding</keyword>
<sequence length="431" mass="49918">MDIRSPMMSALEFSFQCHFSGCSKSYRRKEHLTRHARRHTQTSSIKCPFCHKTFARNDTLRHHVRMYHKSEEVQTNRAIQACINCRSRRSRCDGNSPCGPCSQRGVQCSFAPSSQRCETERDQDPTRRAPINLTPPASNSSLIRNSNIIGKSPCRTLPYIQAYFEKFHPHWPFLHRATFDPDHEPPFLVQSVMMIGLWVTGEENARHAAIDLHEKLTLSIYQQRDRWDMSNDYCEQQQRLRVTPSESRTHWPVATYQGILLHIIFALLGNNDGKLDLQLTHELPEIPSQLLVALVQSCFNRGMFFYPSMLAQFDSTSAPEVFIWVGIEEVKRFALALYRVCRQCRFHGKLLDSGVDPNPRRESPSQCGNLISLSDLRFALPDRDELWHTCSDLAPRLAESPVSYRNKNQEENWISQTARLLQPDVEQFIWI</sequence>
<keyword evidence="5" id="KW-0804">Transcription</keyword>
<evidence type="ECO:0000256" key="1">
    <source>
        <dbReference type="ARBA" id="ARBA00022723"/>
    </source>
</evidence>
<evidence type="ECO:0008006" key="13">
    <source>
        <dbReference type="Google" id="ProtNLM"/>
    </source>
</evidence>
<feature type="domain" description="C2H2-type" evidence="10">
    <location>
        <begin position="45"/>
        <end position="73"/>
    </location>
</feature>
<dbReference type="InterPro" id="IPR036236">
    <property type="entry name" value="Znf_C2H2_sf"/>
</dbReference>
<gene>
    <name evidence="11" type="ORF">BDV29DRAFT_199054</name>
</gene>
<feature type="region of interest" description="Disordered" evidence="8">
    <location>
        <begin position="117"/>
        <end position="138"/>
    </location>
</feature>
<evidence type="ECO:0000256" key="8">
    <source>
        <dbReference type="SAM" id="MobiDB-lite"/>
    </source>
</evidence>
<dbReference type="PANTHER" id="PTHR47660:SF7">
    <property type="entry name" value="TRANSCRIPTION FACTOR WITH C2H2 AND ZN(2)-CYS(6) DNA BINDING DOMAIN (EUROFUNG)"/>
    <property type="match status" value="1"/>
</dbReference>
<dbReference type="PROSITE" id="PS50157">
    <property type="entry name" value="ZINC_FINGER_C2H2_2"/>
    <property type="match status" value="2"/>
</dbReference>
<dbReference type="Pfam" id="PF00096">
    <property type="entry name" value="zf-C2H2"/>
    <property type="match status" value="2"/>
</dbReference>
<dbReference type="GO" id="GO:0006351">
    <property type="term" value="P:DNA-templated transcription"/>
    <property type="evidence" value="ECO:0007669"/>
    <property type="project" value="InterPro"/>
</dbReference>
<dbReference type="GO" id="GO:0000981">
    <property type="term" value="F:DNA-binding transcription factor activity, RNA polymerase II-specific"/>
    <property type="evidence" value="ECO:0007669"/>
    <property type="project" value="InterPro"/>
</dbReference>
<dbReference type="InterPro" id="IPR013087">
    <property type="entry name" value="Znf_C2H2_type"/>
</dbReference>
<organism evidence="11 12">
    <name type="scientific">Aspergillus leporis</name>
    <dbReference type="NCBI Taxonomy" id="41062"/>
    <lineage>
        <taxon>Eukaryota</taxon>
        <taxon>Fungi</taxon>
        <taxon>Dikarya</taxon>
        <taxon>Ascomycota</taxon>
        <taxon>Pezizomycotina</taxon>
        <taxon>Eurotiomycetes</taxon>
        <taxon>Eurotiomycetidae</taxon>
        <taxon>Eurotiales</taxon>
        <taxon>Aspergillaceae</taxon>
        <taxon>Aspergillus</taxon>
        <taxon>Aspergillus subgen. Circumdati</taxon>
    </lineage>
</organism>
<dbReference type="SMART" id="SM00355">
    <property type="entry name" value="ZnF_C2H2"/>
    <property type="match status" value="2"/>
</dbReference>
<dbReference type="Proteomes" id="UP000326565">
    <property type="component" value="Unassembled WGS sequence"/>
</dbReference>
<evidence type="ECO:0000259" key="9">
    <source>
        <dbReference type="PROSITE" id="PS50048"/>
    </source>
</evidence>
<dbReference type="GO" id="GO:0003677">
    <property type="term" value="F:DNA binding"/>
    <property type="evidence" value="ECO:0007669"/>
    <property type="project" value="UniProtKB-KW"/>
</dbReference>